<organism evidence="1 2">
    <name type="scientific">Ajellomyces capsulatus (strain H88)</name>
    <name type="common">Darling's disease fungus</name>
    <name type="synonym">Histoplasma capsulatum</name>
    <dbReference type="NCBI Taxonomy" id="544711"/>
    <lineage>
        <taxon>Eukaryota</taxon>
        <taxon>Fungi</taxon>
        <taxon>Dikarya</taxon>
        <taxon>Ascomycota</taxon>
        <taxon>Pezizomycotina</taxon>
        <taxon>Eurotiomycetes</taxon>
        <taxon>Eurotiomycetidae</taxon>
        <taxon>Onygenales</taxon>
        <taxon>Ajellomycetaceae</taxon>
        <taxon>Histoplasma</taxon>
    </lineage>
</organism>
<name>A0A8A1LBY7_AJEC8</name>
<evidence type="ECO:0000313" key="2">
    <source>
        <dbReference type="Proteomes" id="UP000663419"/>
    </source>
</evidence>
<dbReference type="VEuPathDB" id="FungiDB:I7I53_10774"/>
<protein>
    <submittedName>
        <fullName evidence="1">Uncharacterized protein</fullName>
    </submittedName>
</protein>
<dbReference type="EMBL" id="CP069102">
    <property type="protein sequence ID" value="QSS50183.1"/>
    <property type="molecule type" value="Genomic_DNA"/>
</dbReference>
<reference evidence="1" key="1">
    <citation type="submission" date="2021-01" db="EMBL/GenBank/DDBJ databases">
        <title>Chromosome-level genome assembly of a human fungal pathogen reveals clustering of transcriptionally co-regulated genes.</title>
        <authorList>
            <person name="Voorhies M."/>
            <person name="Cohen S."/>
            <person name="Shea T.P."/>
            <person name="Petrus S."/>
            <person name="Munoz J.F."/>
            <person name="Poplawski S."/>
            <person name="Goldman W.E."/>
            <person name="Michael T."/>
            <person name="Cuomo C.A."/>
            <person name="Sil A."/>
            <person name="Beyhan S."/>
        </authorList>
    </citation>
    <scope>NUCLEOTIDE SEQUENCE</scope>
    <source>
        <strain evidence="1">H88</strain>
    </source>
</reference>
<dbReference type="Proteomes" id="UP000663419">
    <property type="component" value="Chromosome 1"/>
</dbReference>
<proteinExistence type="predicted"/>
<accession>A0A8A1LBY7</accession>
<sequence>MQSGGVPFWSGMIPSGMASRQHQPSWLFKALVPLSVVHALLCPFSPASFAVWFSFLQLSLHSADPLLHLKIYCQCGCVSWLYPPRSLYTARNDRVWTCTLFHCGTVSHCASLFF</sequence>
<evidence type="ECO:0000313" key="1">
    <source>
        <dbReference type="EMBL" id="QSS50183.1"/>
    </source>
</evidence>
<gene>
    <name evidence="1" type="ORF">I7I53_10774</name>
</gene>
<dbReference type="AlphaFoldDB" id="A0A8A1LBY7"/>